<feature type="signal peptide" evidence="1">
    <location>
        <begin position="1"/>
        <end position="21"/>
    </location>
</feature>
<reference evidence="2 3" key="1">
    <citation type="submission" date="2019-08" db="EMBL/GenBank/DDBJ databases">
        <title>Seonamhaeicola sediminis sp. nov., isolated from marine sediment.</title>
        <authorList>
            <person name="Cao W.R."/>
        </authorList>
    </citation>
    <scope>NUCLEOTIDE SEQUENCE [LARGE SCALE GENOMIC DNA]</scope>
    <source>
        <strain evidence="2 3">B011</strain>
    </source>
</reference>
<dbReference type="OrthoDB" id="9787610at2"/>
<dbReference type="Proteomes" id="UP000323930">
    <property type="component" value="Unassembled WGS sequence"/>
</dbReference>
<sequence>MIFSLLRSCLIILFIINTAFAQNENFVQLNTDSKWQLKFSDNCTEDWETKWFLDGLRAQVVNTQKGMLFSAGDVEHDHSCHAVLWTKPSFSGDVKIEYDYTKIDTRVSQVNIVYIQAQGIHEGKKDIFTWKDERDIPYMRTYFDNMKCLHISYAAFGNDGEYIRARQYPRLEGTDFNTTTEIPPASFNTGLFIPGKKYKITIIKTKTKLFFRVKGDSKEKVFSWDLDEQNQVKNGRIGLRHMFTRSSLYSNFKVYTKL</sequence>
<keyword evidence="3" id="KW-1185">Reference proteome</keyword>
<gene>
    <name evidence="2" type="ORF">FUA24_10465</name>
</gene>
<dbReference type="InterPro" id="IPR015305">
    <property type="entry name" value="DUF1961"/>
</dbReference>
<evidence type="ECO:0000313" key="3">
    <source>
        <dbReference type="Proteomes" id="UP000323930"/>
    </source>
</evidence>
<proteinExistence type="predicted"/>
<feature type="chain" id="PRO_5023146240" evidence="1">
    <location>
        <begin position="22"/>
        <end position="258"/>
    </location>
</feature>
<dbReference type="AlphaFoldDB" id="A0A5D0I4Z0"/>
<dbReference type="EMBL" id="VSDQ01000577">
    <property type="protein sequence ID" value="TYA78766.1"/>
    <property type="molecule type" value="Genomic_DNA"/>
</dbReference>
<evidence type="ECO:0000256" key="1">
    <source>
        <dbReference type="SAM" id="SignalP"/>
    </source>
</evidence>
<dbReference type="Gene3D" id="2.60.120.200">
    <property type="match status" value="1"/>
</dbReference>
<protein>
    <submittedName>
        <fullName evidence="2">DUF1961 family protein</fullName>
    </submittedName>
</protein>
<dbReference type="Pfam" id="PF09224">
    <property type="entry name" value="DUF1961"/>
    <property type="match status" value="1"/>
</dbReference>
<comment type="caution">
    <text evidence="2">The sequence shown here is derived from an EMBL/GenBank/DDBJ whole genome shotgun (WGS) entry which is preliminary data.</text>
</comment>
<organism evidence="2 3">
    <name type="scientific">Seonamhaeicola marinus</name>
    <dbReference type="NCBI Taxonomy" id="1912246"/>
    <lineage>
        <taxon>Bacteria</taxon>
        <taxon>Pseudomonadati</taxon>
        <taxon>Bacteroidota</taxon>
        <taxon>Flavobacteriia</taxon>
        <taxon>Flavobacteriales</taxon>
        <taxon>Flavobacteriaceae</taxon>
    </lineage>
</organism>
<name>A0A5D0I4Z0_9FLAO</name>
<accession>A0A5D0I4Z0</accession>
<evidence type="ECO:0000313" key="2">
    <source>
        <dbReference type="EMBL" id="TYA78766.1"/>
    </source>
</evidence>
<keyword evidence="1" id="KW-0732">Signal</keyword>